<dbReference type="Pfam" id="PF00069">
    <property type="entry name" value="Pkinase"/>
    <property type="match status" value="1"/>
</dbReference>
<dbReference type="PANTHER" id="PTHR17583">
    <property type="entry name" value="PHOSPHOINOSITIDE 3-KINASE REGULATORY SUBUNIT 4"/>
    <property type="match status" value="1"/>
</dbReference>
<dbReference type="Gene3D" id="1.10.510.10">
    <property type="entry name" value="Transferase(Phosphotransferase) domain 1"/>
    <property type="match status" value="1"/>
</dbReference>
<evidence type="ECO:0000256" key="6">
    <source>
        <dbReference type="ARBA" id="ARBA00022741"/>
    </source>
</evidence>
<dbReference type="SUPFAM" id="SSF56112">
    <property type="entry name" value="Protein kinase-like (PK-like)"/>
    <property type="match status" value="1"/>
</dbReference>
<evidence type="ECO:0000256" key="7">
    <source>
        <dbReference type="ARBA" id="ARBA00022777"/>
    </source>
</evidence>
<dbReference type="GO" id="GO:0006623">
    <property type="term" value="P:protein targeting to vacuole"/>
    <property type="evidence" value="ECO:0007669"/>
    <property type="project" value="TreeGrafter"/>
</dbReference>
<keyword evidence="6" id="KW-0547">Nucleotide-binding</keyword>
<comment type="caution">
    <text evidence="10">The sequence shown here is derived from an EMBL/GenBank/DDBJ whole genome shotgun (WGS) entry which is preliminary data.</text>
</comment>
<dbReference type="GO" id="GO:0016236">
    <property type="term" value="P:macroautophagy"/>
    <property type="evidence" value="ECO:0007669"/>
    <property type="project" value="InterPro"/>
</dbReference>
<organism evidence="10 11">
    <name type="scientific">Cryptotermes secundus</name>
    <dbReference type="NCBI Taxonomy" id="105785"/>
    <lineage>
        <taxon>Eukaryota</taxon>
        <taxon>Metazoa</taxon>
        <taxon>Ecdysozoa</taxon>
        <taxon>Arthropoda</taxon>
        <taxon>Hexapoda</taxon>
        <taxon>Insecta</taxon>
        <taxon>Pterygota</taxon>
        <taxon>Neoptera</taxon>
        <taxon>Polyneoptera</taxon>
        <taxon>Dictyoptera</taxon>
        <taxon>Blattodea</taxon>
        <taxon>Blattoidea</taxon>
        <taxon>Termitoidae</taxon>
        <taxon>Kalotermitidae</taxon>
        <taxon>Cryptotermitinae</taxon>
        <taxon>Cryptotermes</taxon>
    </lineage>
</organism>
<keyword evidence="3" id="KW-0853">WD repeat</keyword>
<evidence type="ECO:0000256" key="3">
    <source>
        <dbReference type="ARBA" id="ARBA00022574"/>
    </source>
</evidence>
<dbReference type="GO" id="GO:0034271">
    <property type="term" value="C:phosphatidylinositol 3-kinase complex, class III, type I"/>
    <property type="evidence" value="ECO:0007669"/>
    <property type="project" value="TreeGrafter"/>
</dbReference>
<gene>
    <name evidence="10" type="ORF">B7P43_G12623</name>
</gene>
<dbReference type="OrthoDB" id="242910at2759"/>
<dbReference type="GO" id="GO:0005770">
    <property type="term" value="C:late endosome"/>
    <property type="evidence" value="ECO:0007669"/>
    <property type="project" value="TreeGrafter"/>
</dbReference>
<dbReference type="GO" id="GO:0045324">
    <property type="term" value="P:late endosome to vacuole transport"/>
    <property type="evidence" value="ECO:0007669"/>
    <property type="project" value="InterPro"/>
</dbReference>
<dbReference type="GO" id="GO:0004674">
    <property type="term" value="F:protein serine/threonine kinase activity"/>
    <property type="evidence" value="ECO:0007669"/>
    <property type="project" value="UniProtKB-KW"/>
</dbReference>
<feature type="domain" description="Protein kinase" evidence="9">
    <location>
        <begin position="26"/>
        <end position="314"/>
    </location>
</feature>
<keyword evidence="8" id="KW-0067">ATP-binding</keyword>
<evidence type="ECO:0000259" key="9">
    <source>
        <dbReference type="PROSITE" id="PS50011"/>
    </source>
</evidence>
<feature type="non-terminal residue" evidence="10">
    <location>
        <position position="335"/>
    </location>
</feature>
<keyword evidence="5" id="KW-0677">Repeat</keyword>
<dbReference type="InterPro" id="IPR000719">
    <property type="entry name" value="Prot_kinase_dom"/>
</dbReference>
<dbReference type="CDD" id="cd13980">
    <property type="entry name" value="STKc_Vps15"/>
    <property type="match status" value="1"/>
</dbReference>
<keyword evidence="4" id="KW-0808">Transferase</keyword>
<proteinExistence type="predicted"/>
<dbReference type="AlphaFoldDB" id="A0A2J7QKN0"/>
<dbReference type="GO" id="GO:0034272">
    <property type="term" value="C:phosphatidylinositol 3-kinase complex, class III, type II"/>
    <property type="evidence" value="ECO:0007669"/>
    <property type="project" value="TreeGrafter"/>
</dbReference>
<dbReference type="EC" id="2.7.11.1" evidence="1"/>
<dbReference type="GO" id="GO:0005524">
    <property type="term" value="F:ATP binding"/>
    <property type="evidence" value="ECO:0007669"/>
    <property type="project" value="UniProtKB-KW"/>
</dbReference>
<evidence type="ECO:0000256" key="2">
    <source>
        <dbReference type="ARBA" id="ARBA00022527"/>
    </source>
</evidence>
<dbReference type="FunFam" id="1.10.510.10:FF:000497">
    <property type="entry name" value="Phosphoinositide 3-kinase regulatory subunit"/>
    <property type="match status" value="1"/>
</dbReference>
<evidence type="ECO:0000256" key="1">
    <source>
        <dbReference type="ARBA" id="ARBA00012513"/>
    </source>
</evidence>
<protein>
    <recommendedName>
        <fullName evidence="1">non-specific serine/threonine protein kinase</fullName>
        <ecNumber evidence="1">2.7.11.1</ecNumber>
    </recommendedName>
</protein>
<keyword evidence="2" id="KW-0723">Serine/threonine-protein kinase</keyword>
<dbReference type="Proteomes" id="UP000235965">
    <property type="component" value="Unassembled WGS sequence"/>
</dbReference>
<dbReference type="InterPro" id="IPR045162">
    <property type="entry name" value="Vps15-like"/>
</dbReference>
<dbReference type="PROSITE" id="PS50011">
    <property type="entry name" value="PROTEIN_KINASE_DOM"/>
    <property type="match status" value="1"/>
</dbReference>
<keyword evidence="11" id="KW-1185">Reference proteome</keyword>
<dbReference type="InterPro" id="IPR011009">
    <property type="entry name" value="Kinase-like_dom_sf"/>
</dbReference>
<evidence type="ECO:0000313" key="10">
    <source>
        <dbReference type="EMBL" id="PNF29118.1"/>
    </source>
</evidence>
<evidence type="ECO:0000256" key="4">
    <source>
        <dbReference type="ARBA" id="ARBA00022679"/>
    </source>
</evidence>
<name>A0A2J7QKN0_9NEOP</name>
<dbReference type="InterPro" id="IPR008271">
    <property type="entry name" value="Ser/Thr_kinase_AS"/>
</dbReference>
<evidence type="ECO:0000256" key="8">
    <source>
        <dbReference type="ARBA" id="ARBA00022840"/>
    </source>
</evidence>
<dbReference type="PANTHER" id="PTHR17583:SF0">
    <property type="entry name" value="PHOSPHOINOSITIDE 3-KINASE REGULATORY SUBUNIT 4"/>
    <property type="match status" value="1"/>
</dbReference>
<accession>A0A2J7QKN0</accession>
<keyword evidence="7" id="KW-0418">Kinase</keyword>
<evidence type="ECO:0000313" key="11">
    <source>
        <dbReference type="Proteomes" id="UP000235965"/>
    </source>
</evidence>
<reference evidence="10 11" key="1">
    <citation type="submission" date="2017-12" db="EMBL/GenBank/DDBJ databases">
        <title>Hemimetabolous genomes reveal molecular basis of termite eusociality.</title>
        <authorList>
            <person name="Harrison M.C."/>
            <person name="Jongepier E."/>
            <person name="Robertson H.M."/>
            <person name="Arning N."/>
            <person name="Bitard-Feildel T."/>
            <person name="Chao H."/>
            <person name="Childers C.P."/>
            <person name="Dinh H."/>
            <person name="Doddapaneni H."/>
            <person name="Dugan S."/>
            <person name="Gowin J."/>
            <person name="Greiner C."/>
            <person name="Han Y."/>
            <person name="Hu H."/>
            <person name="Hughes D.S.T."/>
            <person name="Huylmans A.-K."/>
            <person name="Kemena C."/>
            <person name="Kremer L.P.M."/>
            <person name="Lee S.L."/>
            <person name="Lopez-Ezquerra A."/>
            <person name="Mallet L."/>
            <person name="Monroy-Kuhn J.M."/>
            <person name="Moser A."/>
            <person name="Murali S.C."/>
            <person name="Muzny D.M."/>
            <person name="Otani S."/>
            <person name="Piulachs M.-D."/>
            <person name="Poelchau M."/>
            <person name="Qu J."/>
            <person name="Schaub F."/>
            <person name="Wada-Katsumata A."/>
            <person name="Worley K.C."/>
            <person name="Xie Q."/>
            <person name="Ylla G."/>
            <person name="Poulsen M."/>
            <person name="Gibbs R.A."/>
            <person name="Schal C."/>
            <person name="Richards S."/>
            <person name="Belles X."/>
            <person name="Korb J."/>
            <person name="Bornberg-Bauer E."/>
        </authorList>
    </citation>
    <scope>NUCLEOTIDE SEQUENCE [LARGE SCALE GENOMIC DNA]</scope>
    <source>
        <tissue evidence="10">Whole body</tissue>
    </source>
</reference>
<dbReference type="SMART" id="SM00220">
    <property type="entry name" value="S_TKc"/>
    <property type="match status" value="1"/>
</dbReference>
<evidence type="ECO:0000256" key="5">
    <source>
        <dbReference type="ARBA" id="ARBA00022737"/>
    </source>
</evidence>
<dbReference type="PROSITE" id="PS00108">
    <property type="entry name" value="PROTEIN_KINASE_ST"/>
    <property type="match status" value="1"/>
</dbReference>
<dbReference type="EMBL" id="NEVH01013262">
    <property type="protein sequence ID" value="PNF29118.1"/>
    <property type="molecule type" value="Genomic_DNA"/>
</dbReference>
<sequence>MGNQLVGIAPSQIFPVEHYLTDHADLQFDVNLGSTRFLKVARARTQEGLIVVKVFAIHDPTLPLAAHKEKIEEIRNKLAPAVNCLPFQRTLLTEKAGFIMREYVKYSLYDRISTRPFLTDIEKRWIAFQVLYALHQCHKVGVCHGDIKLENILITSWNWVLLADFASFKPTYLPEDNPGDYSYFFDASRRRTCYIAPERFIQTLNPDGSSQVLLPEESLRKGDLTPAMDIFSAGCALTELFNEVHDAPFDLSELLAYCSSEDNDFKHLDNLEDPDIRELIRSMSERNPARRQSAEVYLAQERNRVFPEYFYSFLQPYMLIFSAAPILSPDEKISR</sequence>
<dbReference type="GO" id="GO:0071561">
    <property type="term" value="C:nucleus-vacuole junction"/>
    <property type="evidence" value="ECO:0007669"/>
    <property type="project" value="TreeGrafter"/>
</dbReference>